<reference evidence="1 5" key="2">
    <citation type="submission" date="2023-11" db="EMBL/GenBank/DDBJ databases">
        <title>The common occurrence of Acinetobacte faecalis in cattle feces and its emended description.</title>
        <authorList>
            <person name="Kyselkova M."/>
            <person name="Xanthopoulou K."/>
            <person name="Shestivska V."/>
            <person name="Spanelova P."/>
            <person name="Maixnerova M."/>
            <person name="Higgins P.G."/>
            <person name="Nemec A."/>
        </authorList>
    </citation>
    <scope>NUCLEOTIDE SEQUENCE [LARGE SCALE GENOMIC DNA]</scope>
    <source>
        <strain evidence="1 5">ANC 7483</strain>
    </source>
</reference>
<reference evidence="2" key="3">
    <citation type="submission" date="2023-11" db="EMBL/GenBank/DDBJ databases">
        <authorList>
            <person name="Kyselkova M."/>
            <person name="Xanthopoulou K."/>
            <person name="Shestivska V."/>
            <person name="Spanelova P."/>
            <person name="Maixnerova M."/>
            <person name="Higgins P.G."/>
            <person name="Nemec A."/>
        </authorList>
    </citation>
    <scope>NUCLEOTIDE SEQUENCE</scope>
    <source>
        <strain evidence="2">ANC 7225</strain>
    </source>
</reference>
<dbReference type="Proteomes" id="UP001278995">
    <property type="component" value="Unassembled WGS sequence"/>
</dbReference>
<evidence type="ECO:0000313" key="2">
    <source>
        <dbReference type="EMBL" id="MDY6549408.1"/>
    </source>
</evidence>
<dbReference type="GeneID" id="86888420"/>
<dbReference type="EC" id="3.-.-.-" evidence="1"/>
<keyword evidence="3" id="KW-0378">Hydrolase</keyword>
<dbReference type="AlphaFoldDB" id="A0A6L6GHN1"/>
<organism evidence="3 4">
    <name type="scientific">Acinetobacter faecalis</name>
    <dbReference type="NCBI Taxonomy" id="2665161"/>
    <lineage>
        <taxon>Bacteria</taxon>
        <taxon>Pseudomonadati</taxon>
        <taxon>Pseudomonadota</taxon>
        <taxon>Gammaproteobacteria</taxon>
        <taxon>Moraxellales</taxon>
        <taxon>Moraxellaceae</taxon>
        <taxon>Acinetobacter</taxon>
    </lineage>
</organism>
<dbReference type="Gene3D" id="3.40.50.1820">
    <property type="entry name" value="alpha/beta hydrolase"/>
    <property type="match status" value="1"/>
</dbReference>
<dbReference type="SUPFAM" id="SSF53474">
    <property type="entry name" value="alpha/beta-Hydrolases"/>
    <property type="match status" value="1"/>
</dbReference>
<dbReference type="EMBL" id="JAXHPO010000003">
    <property type="protein sequence ID" value="MDY6549408.1"/>
    <property type="molecule type" value="Genomic_DNA"/>
</dbReference>
<dbReference type="EMBL" id="JAXHPL010000066">
    <property type="protein sequence ID" value="MDY6487640.1"/>
    <property type="molecule type" value="Genomic_DNA"/>
</dbReference>
<dbReference type="EMBL" id="WLYL01000046">
    <property type="protein sequence ID" value="MTD12050.1"/>
    <property type="molecule type" value="Genomic_DNA"/>
</dbReference>
<sequence length="202" mass="22563">MTHTVIVPGVGGSEHNHWQSILQRQLMSSCSRVQQSNWNLPILKDWVAEFVKTVAPIKDDIQIVAHSFGCLTTVAALAQHPELNSKVKNLVLVAPANPARFGNAGFARDSQNDYQAYFHQLKILAPTHLIISENDPWLEFQDALQLAKAWNLNPVNLGQVGHINVASGFGAFPELEKYLISEKPPKHINISDVNKYFFKFAI</sequence>
<dbReference type="InterPro" id="IPR010662">
    <property type="entry name" value="RBBP9/YdeN"/>
</dbReference>
<evidence type="ECO:0000313" key="3">
    <source>
        <dbReference type="EMBL" id="MTD12050.1"/>
    </source>
</evidence>
<dbReference type="Pfam" id="PF06821">
    <property type="entry name" value="Ser_hydrolase"/>
    <property type="match status" value="1"/>
</dbReference>
<evidence type="ECO:0000313" key="6">
    <source>
        <dbReference type="Proteomes" id="UP001284094"/>
    </source>
</evidence>
<evidence type="ECO:0000313" key="1">
    <source>
        <dbReference type="EMBL" id="MDY6487640.1"/>
    </source>
</evidence>
<accession>A0A6L6GHN1</accession>
<gene>
    <name evidence="3" type="ORF">GIX10_11585</name>
    <name evidence="2" type="ORF">SKM48_01275</name>
    <name evidence="1" type="ORF">SKM51_10630</name>
</gene>
<dbReference type="Proteomes" id="UP000473854">
    <property type="component" value="Unassembled WGS sequence"/>
</dbReference>
<keyword evidence="6" id="KW-1185">Reference proteome</keyword>
<evidence type="ECO:0000313" key="5">
    <source>
        <dbReference type="Proteomes" id="UP001278995"/>
    </source>
</evidence>
<reference evidence="3 4" key="1">
    <citation type="submission" date="2019-11" db="EMBL/GenBank/DDBJ databases">
        <authorList>
            <person name="An D."/>
        </authorList>
    </citation>
    <scope>NUCLEOTIDE SEQUENCE [LARGE SCALE GENOMIC DNA]</scope>
    <source>
        <strain evidence="3 4">YIM 103518</strain>
    </source>
</reference>
<evidence type="ECO:0000313" key="4">
    <source>
        <dbReference type="Proteomes" id="UP000473854"/>
    </source>
</evidence>
<dbReference type="Proteomes" id="UP001284094">
    <property type="component" value="Unassembled WGS sequence"/>
</dbReference>
<name>A0A6L6GHN1_9GAMM</name>
<dbReference type="RefSeq" id="WP_154773597.1">
    <property type="nucleotide sequence ID" value="NZ_JAXHPD010000002.1"/>
</dbReference>
<reference evidence="2 6" key="4">
    <citation type="journal article" date="2024" name="Syst. Appl. Microbiol.">
        <title>Evidence for the occurrence of Acinetobacter faecalis in cattle feces and its emended description.</title>
        <authorList>
            <person name="Kyselkova M."/>
            <person name="Xanthopoulou K."/>
            <person name="Shestivska V."/>
            <person name="Spanelova P."/>
            <person name="Maixnerova M."/>
            <person name="Higgins P.G."/>
            <person name="Nemec A."/>
        </authorList>
    </citation>
    <scope>NUCLEOTIDE SEQUENCE [LARGE SCALE GENOMIC DNA]</scope>
    <source>
        <strain evidence="2 6">ANC 7225</strain>
    </source>
</reference>
<proteinExistence type="predicted"/>
<comment type="caution">
    <text evidence="3">The sequence shown here is derived from an EMBL/GenBank/DDBJ whole genome shotgun (WGS) entry which is preliminary data.</text>
</comment>
<protein>
    <submittedName>
        <fullName evidence="3">Alpha/beta hydrolase</fullName>
        <ecNumber evidence="1">3.-.-.-</ecNumber>
    </submittedName>
</protein>
<dbReference type="InterPro" id="IPR029058">
    <property type="entry name" value="AB_hydrolase_fold"/>
</dbReference>
<dbReference type="GO" id="GO:0016787">
    <property type="term" value="F:hydrolase activity"/>
    <property type="evidence" value="ECO:0007669"/>
    <property type="project" value="UniProtKB-KW"/>
</dbReference>